<name>A0AC35G0G5_9BILA</name>
<proteinExistence type="predicted"/>
<sequence length="113" mass="13485">MKKYIKMANFDQISYKFIANFIANKQYIFEINHLFRILFAAKRPTDVSEQEFCQVLLYIARQDAEKTQVIHKYWGDDHITLESDMKDVMESILPKLDFYEMSPKFLNEVLGMC</sequence>
<protein>
    <submittedName>
        <fullName evidence="2">Uncharacterized protein</fullName>
    </submittedName>
</protein>
<reference evidence="2" key="1">
    <citation type="submission" date="2022-11" db="UniProtKB">
        <authorList>
            <consortium name="WormBaseParasite"/>
        </authorList>
    </citation>
    <scope>IDENTIFICATION</scope>
</reference>
<dbReference type="WBParaSite" id="PS1159_v2.g22303.t1">
    <property type="protein sequence ID" value="PS1159_v2.g22303.t1"/>
    <property type="gene ID" value="PS1159_v2.g22303"/>
</dbReference>
<evidence type="ECO:0000313" key="1">
    <source>
        <dbReference type="Proteomes" id="UP000887580"/>
    </source>
</evidence>
<accession>A0AC35G0G5</accession>
<organism evidence="1 2">
    <name type="scientific">Panagrolaimus sp. PS1159</name>
    <dbReference type="NCBI Taxonomy" id="55785"/>
    <lineage>
        <taxon>Eukaryota</taxon>
        <taxon>Metazoa</taxon>
        <taxon>Ecdysozoa</taxon>
        <taxon>Nematoda</taxon>
        <taxon>Chromadorea</taxon>
        <taxon>Rhabditida</taxon>
        <taxon>Tylenchina</taxon>
        <taxon>Panagrolaimomorpha</taxon>
        <taxon>Panagrolaimoidea</taxon>
        <taxon>Panagrolaimidae</taxon>
        <taxon>Panagrolaimus</taxon>
    </lineage>
</organism>
<dbReference type="Proteomes" id="UP000887580">
    <property type="component" value="Unplaced"/>
</dbReference>
<evidence type="ECO:0000313" key="2">
    <source>
        <dbReference type="WBParaSite" id="PS1159_v2.g22303.t1"/>
    </source>
</evidence>